<name>A0A7S1FA16_NOCSC</name>
<sequence length="452" mass="49020">MAADPFSWWFGALVAWVLVHHYETDLIQGKIQRVVAHNRRLQDDSAAAAPATDDGPANPIAVGKGGTMYISIPCFTMLSPCGNVTVPPAGVDVTGPLGIGGFHIPGEKVLAGELQEKEAEFSHITVIVVIALALLWFCATCCIPSRRRHAYKKVSQTLSPPDDEDDSDDDATPEEKEKEKKAQLDPESKDFIAPGNIYRLLAVLHPGVIGYVAWSKFAFKAAICAYMQLFLPYSIIKGIFKEWAILGVKSPVWFALNAMTFITMFAALGSLCSLFQGRCAKNMEDGLHANFYILTHKGPGGARSPAPGGGVAFKGASSFGPTAVRVNELFWCALSMMMNISMSLMLQLCMFLKIATFQGAVDQVAVVAVSLYFIDGLDDKVMRADPKLRPKYRRAVAKQTEEREGPKPKWLKTLAFAMIGVSSLAVPVGLLCIILFSWQNQNTGVVIGGSGL</sequence>
<feature type="signal peptide" evidence="3">
    <location>
        <begin position="1"/>
        <end position="24"/>
    </location>
</feature>
<proteinExistence type="predicted"/>
<evidence type="ECO:0000256" key="2">
    <source>
        <dbReference type="SAM" id="Phobius"/>
    </source>
</evidence>
<feature type="region of interest" description="Disordered" evidence="1">
    <location>
        <begin position="154"/>
        <end position="185"/>
    </location>
</feature>
<keyword evidence="3" id="KW-0732">Signal</keyword>
<dbReference type="EMBL" id="HBFQ01040978">
    <property type="protein sequence ID" value="CAD8854701.1"/>
    <property type="molecule type" value="Transcribed_RNA"/>
</dbReference>
<protein>
    <submittedName>
        <fullName evidence="4">Uncharacterized protein</fullName>
    </submittedName>
</protein>
<gene>
    <name evidence="4" type="ORF">NSCI0253_LOCUS29053</name>
</gene>
<accession>A0A7S1FA16</accession>
<evidence type="ECO:0000256" key="1">
    <source>
        <dbReference type="SAM" id="MobiDB-lite"/>
    </source>
</evidence>
<feature type="compositionally biased region" description="Acidic residues" evidence="1">
    <location>
        <begin position="161"/>
        <end position="172"/>
    </location>
</feature>
<evidence type="ECO:0000313" key="4">
    <source>
        <dbReference type="EMBL" id="CAD8854701.1"/>
    </source>
</evidence>
<organism evidence="4">
    <name type="scientific">Noctiluca scintillans</name>
    <name type="common">Sea sparkle</name>
    <name type="synonym">Red tide dinoflagellate</name>
    <dbReference type="NCBI Taxonomy" id="2966"/>
    <lineage>
        <taxon>Eukaryota</taxon>
        <taxon>Sar</taxon>
        <taxon>Alveolata</taxon>
        <taxon>Dinophyceae</taxon>
        <taxon>Noctilucales</taxon>
        <taxon>Noctilucaceae</taxon>
        <taxon>Noctiluca</taxon>
    </lineage>
</organism>
<feature type="chain" id="PRO_5030990652" evidence="3">
    <location>
        <begin position="25"/>
        <end position="452"/>
    </location>
</feature>
<feature type="transmembrane region" description="Helical" evidence="2">
    <location>
        <begin position="124"/>
        <end position="146"/>
    </location>
</feature>
<feature type="transmembrane region" description="Helical" evidence="2">
    <location>
        <begin position="252"/>
        <end position="275"/>
    </location>
</feature>
<keyword evidence="2" id="KW-0472">Membrane</keyword>
<feature type="transmembrane region" description="Helical" evidence="2">
    <location>
        <begin position="329"/>
        <end position="348"/>
    </location>
</feature>
<keyword evidence="2" id="KW-0812">Transmembrane</keyword>
<feature type="compositionally biased region" description="Basic and acidic residues" evidence="1">
    <location>
        <begin position="173"/>
        <end position="185"/>
    </location>
</feature>
<reference evidence="4" key="1">
    <citation type="submission" date="2021-01" db="EMBL/GenBank/DDBJ databases">
        <authorList>
            <person name="Corre E."/>
            <person name="Pelletier E."/>
            <person name="Niang G."/>
            <person name="Scheremetjew M."/>
            <person name="Finn R."/>
            <person name="Kale V."/>
            <person name="Holt S."/>
            <person name="Cochrane G."/>
            <person name="Meng A."/>
            <person name="Brown T."/>
            <person name="Cohen L."/>
        </authorList>
    </citation>
    <scope>NUCLEOTIDE SEQUENCE</scope>
</reference>
<dbReference type="AlphaFoldDB" id="A0A7S1FA16"/>
<feature type="transmembrane region" description="Helical" evidence="2">
    <location>
        <begin position="413"/>
        <end position="438"/>
    </location>
</feature>
<keyword evidence="2" id="KW-1133">Transmembrane helix</keyword>
<evidence type="ECO:0000256" key="3">
    <source>
        <dbReference type="SAM" id="SignalP"/>
    </source>
</evidence>